<gene>
    <name evidence="6" type="ORF">OB236_10330</name>
</gene>
<dbReference type="Pfam" id="PF12833">
    <property type="entry name" value="HTH_18"/>
    <property type="match status" value="1"/>
</dbReference>
<evidence type="ECO:0000256" key="4">
    <source>
        <dbReference type="SAM" id="Phobius"/>
    </source>
</evidence>
<keyword evidence="4" id="KW-0472">Membrane</keyword>
<organism evidence="6 7">
    <name type="scientific">Paenibacillus baimaensis</name>
    <dbReference type="NCBI Taxonomy" id="2982185"/>
    <lineage>
        <taxon>Bacteria</taxon>
        <taxon>Bacillati</taxon>
        <taxon>Bacillota</taxon>
        <taxon>Bacilli</taxon>
        <taxon>Bacillales</taxon>
        <taxon>Paenibacillaceae</taxon>
        <taxon>Paenibacillus</taxon>
    </lineage>
</organism>
<dbReference type="PROSITE" id="PS01124">
    <property type="entry name" value="HTH_ARAC_FAMILY_2"/>
    <property type="match status" value="1"/>
</dbReference>
<dbReference type="Gene3D" id="3.30.450.20">
    <property type="entry name" value="PAS domain"/>
    <property type="match status" value="2"/>
</dbReference>
<dbReference type="InterPro" id="IPR041522">
    <property type="entry name" value="CdaR_GGDEF"/>
</dbReference>
<evidence type="ECO:0000313" key="6">
    <source>
        <dbReference type="EMBL" id="MCU6792525.1"/>
    </source>
</evidence>
<keyword evidence="7" id="KW-1185">Reference proteome</keyword>
<feature type="transmembrane region" description="Helical" evidence="4">
    <location>
        <begin position="294"/>
        <end position="314"/>
    </location>
</feature>
<evidence type="ECO:0000256" key="2">
    <source>
        <dbReference type="ARBA" id="ARBA00023125"/>
    </source>
</evidence>
<evidence type="ECO:0000259" key="5">
    <source>
        <dbReference type="PROSITE" id="PS01124"/>
    </source>
</evidence>
<comment type="caution">
    <text evidence="6">The sequence shown here is derived from an EMBL/GenBank/DDBJ whole genome shotgun (WGS) entry which is preliminary data.</text>
</comment>
<sequence length="750" mass="87409">MKFLNKCSLHYKYFISYTIILSIPLILIGGFIYQYFIETVRSEVIKNNKQVLSQVQYNLDVKMDELEKIAFQISLNNQLTPYRVTRDGYWGRQALQELNKYKTGNSFIYDLVLYYDKQPFLFSSYSTYQVEEFMDGLFGYTSWNQDQFRQDILHNSLSKVYAPQPIKPLSDNPFITYMVPIPKSATNYGVVMFFIKESSIQLLIHNILEDDGKATFVLDREGKLINTTESSSVSQMAVIAPYLQSKADEGTMNLQIKDVDFLVSYTRSPRNGWTYVTLVEEDKIMTRVVYIKKIALISLAATFLLGLCLSYLFMKLNYSPIRKLRQFIESETGESLQQHVNEFEAFHRVVHQMSNKNRSMQSQIIFSRPVLRNFYLHELLRGNIEELSKLNWMVNETGIYFYYDWFRSVILQLDTSEESINEILPQIARKLEEELDQENVGYALDTWENNKIVFIIASESDSPIAFLKQMEKLQMALRIEWGVHATIGVGNAYAKTSEIGKSYIEANTALDYRLIRGKRSIIFINEVVEGDRALQMVNEMENIRLYIHRGEIEQLSNYLSELIREIKAKNVSLFVVRNICYDLIHLIVTTLNELQQNDQYEAIGYPDVITLLDYETIDELSDMITDISILICRHIEESKNRSSVQWKNELVTYVDEQFTNPQFSLQLMAERFSVTPPYLSRIFKEETGKTLTQYVNGLRIEKVKKMLADGEDSLQELVEKVGYTNVSSFIRKFKESEGITPGDYRKIYTK</sequence>
<dbReference type="InterPro" id="IPR018060">
    <property type="entry name" value="HTH_AraC"/>
</dbReference>
<keyword evidence="2" id="KW-0238">DNA-binding</keyword>
<proteinExistence type="predicted"/>
<dbReference type="PANTHER" id="PTHR43280">
    <property type="entry name" value="ARAC-FAMILY TRANSCRIPTIONAL REGULATOR"/>
    <property type="match status" value="1"/>
</dbReference>
<dbReference type="EMBL" id="JAOQIO010000024">
    <property type="protein sequence ID" value="MCU6792525.1"/>
    <property type="molecule type" value="Genomic_DNA"/>
</dbReference>
<protein>
    <submittedName>
        <fullName evidence="6">Helix-turn-helix domain-containing protein</fullName>
    </submittedName>
</protein>
<accession>A0ABT2UD06</accession>
<evidence type="ECO:0000313" key="7">
    <source>
        <dbReference type="Proteomes" id="UP001652445"/>
    </source>
</evidence>
<dbReference type="SMART" id="SM00342">
    <property type="entry name" value="HTH_ARAC"/>
    <property type="match status" value="1"/>
</dbReference>
<dbReference type="Gene3D" id="1.10.10.60">
    <property type="entry name" value="Homeodomain-like"/>
    <property type="match status" value="2"/>
</dbReference>
<feature type="domain" description="HTH araC/xylS-type" evidence="5">
    <location>
        <begin position="648"/>
        <end position="747"/>
    </location>
</feature>
<keyword evidence="1" id="KW-0805">Transcription regulation</keyword>
<keyword evidence="4" id="KW-1133">Transmembrane helix</keyword>
<evidence type="ECO:0000256" key="1">
    <source>
        <dbReference type="ARBA" id="ARBA00023015"/>
    </source>
</evidence>
<dbReference type="Pfam" id="PF17853">
    <property type="entry name" value="GGDEF_2"/>
    <property type="match status" value="1"/>
</dbReference>
<dbReference type="PANTHER" id="PTHR43280:SF2">
    <property type="entry name" value="HTH-TYPE TRANSCRIPTIONAL REGULATOR EXSA"/>
    <property type="match status" value="1"/>
</dbReference>
<reference evidence="6 7" key="1">
    <citation type="submission" date="2022-09" db="EMBL/GenBank/DDBJ databases">
        <authorList>
            <person name="Han X.L."/>
            <person name="Wang Q."/>
            <person name="Lu T."/>
        </authorList>
    </citation>
    <scope>NUCLEOTIDE SEQUENCE [LARGE SCALE GENOMIC DNA]</scope>
    <source>
        <strain evidence="6 7">WQ 127069</strain>
    </source>
</reference>
<dbReference type="InterPro" id="IPR009057">
    <property type="entry name" value="Homeodomain-like_sf"/>
</dbReference>
<keyword evidence="4" id="KW-0812">Transmembrane</keyword>
<feature type="transmembrane region" description="Helical" evidence="4">
    <location>
        <begin position="14"/>
        <end position="36"/>
    </location>
</feature>
<dbReference type="Proteomes" id="UP001652445">
    <property type="component" value="Unassembled WGS sequence"/>
</dbReference>
<name>A0ABT2UD06_9BACL</name>
<evidence type="ECO:0000256" key="3">
    <source>
        <dbReference type="ARBA" id="ARBA00023163"/>
    </source>
</evidence>
<dbReference type="SUPFAM" id="SSF46689">
    <property type="entry name" value="Homeodomain-like"/>
    <property type="match status" value="1"/>
</dbReference>
<dbReference type="RefSeq" id="WP_262683915.1">
    <property type="nucleotide sequence ID" value="NZ_JAOQIO010000024.1"/>
</dbReference>
<keyword evidence="3" id="KW-0804">Transcription</keyword>